<evidence type="ECO:0000313" key="1">
    <source>
        <dbReference type="EMBL" id="SHK52598.1"/>
    </source>
</evidence>
<dbReference type="Proteomes" id="UP000184130">
    <property type="component" value="Unassembled WGS sequence"/>
</dbReference>
<gene>
    <name evidence="1" type="ORF">SAMN05216463_10540</name>
</gene>
<accession>A0A1M6T757</accession>
<name>A0A1M6T757_XYLRU</name>
<organism evidence="1 2">
    <name type="scientific">Xylanibacter ruminicola</name>
    <name type="common">Prevotella ruminicola</name>
    <dbReference type="NCBI Taxonomy" id="839"/>
    <lineage>
        <taxon>Bacteria</taxon>
        <taxon>Pseudomonadati</taxon>
        <taxon>Bacteroidota</taxon>
        <taxon>Bacteroidia</taxon>
        <taxon>Bacteroidales</taxon>
        <taxon>Prevotellaceae</taxon>
        <taxon>Xylanibacter</taxon>
    </lineage>
</organism>
<proteinExistence type="predicted"/>
<protein>
    <submittedName>
        <fullName evidence="1">Uncharacterized protein</fullName>
    </submittedName>
</protein>
<dbReference type="RefSeq" id="WP_175549409.1">
    <property type="nucleotide sequence ID" value="NZ_FRBD01000005.1"/>
</dbReference>
<evidence type="ECO:0000313" key="2">
    <source>
        <dbReference type="Proteomes" id="UP000184130"/>
    </source>
</evidence>
<reference evidence="1 2" key="1">
    <citation type="submission" date="2016-11" db="EMBL/GenBank/DDBJ databases">
        <authorList>
            <person name="Jaros S."/>
            <person name="Januszkiewicz K."/>
            <person name="Wedrychowicz H."/>
        </authorList>
    </citation>
    <scope>NUCLEOTIDE SEQUENCE [LARGE SCALE GENOMIC DNA]</scope>
    <source>
        <strain evidence="1 2">KHT3</strain>
    </source>
</reference>
<dbReference type="AlphaFoldDB" id="A0A1M6T757"/>
<sequence length="45" mass="5394">MKLFTQEEDIMLSEKTFKPRKQTLDIIRLVAYTYRSNISEKSNLN</sequence>
<dbReference type="EMBL" id="FRBD01000005">
    <property type="protein sequence ID" value="SHK52598.1"/>
    <property type="molecule type" value="Genomic_DNA"/>
</dbReference>